<feature type="domain" description="SusD-like N-terminal" evidence="7">
    <location>
        <begin position="44"/>
        <end position="241"/>
    </location>
</feature>
<evidence type="ECO:0000259" key="7">
    <source>
        <dbReference type="Pfam" id="PF14322"/>
    </source>
</evidence>
<keyword evidence="5" id="KW-0998">Cell outer membrane</keyword>
<keyword evidence="9" id="KW-1185">Reference proteome</keyword>
<dbReference type="InterPro" id="IPR011990">
    <property type="entry name" value="TPR-like_helical_dom_sf"/>
</dbReference>
<gene>
    <name evidence="8" type="ORF">ATK78_4248</name>
</gene>
<evidence type="ECO:0000256" key="4">
    <source>
        <dbReference type="ARBA" id="ARBA00023136"/>
    </source>
</evidence>
<evidence type="ECO:0000256" key="5">
    <source>
        <dbReference type="ARBA" id="ARBA00023237"/>
    </source>
</evidence>
<dbReference type="GO" id="GO:0009279">
    <property type="term" value="C:cell outer membrane"/>
    <property type="evidence" value="ECO:0007669"/>
    <property type="project" value="UniProtKB-SubCell"/>
</dbReference>
<name>A0A4R6SR68_9SPHI</name>
<sequence length="606" mass="67124">MYNKIYIALLAVFLLAGCKKDPALVGPTDKVSTSSLPKNLDELNTVLAPAYGNLKSIGLYGFELMPKALENSVHAGDSNYNGDAGWNEMTANNLSTTNSRSTNAWAALYAGVTTCNATLAAADFFEATYASSGQKADIDAIRGQAKFMRAFYYMQLETFFGEAYIKTGGVNENKMGVPLFKEIPKNLEATQQPRATTKAVWDFIKQDLSEAAVLLDNKVWPAAEIGRATEWSAKALLGKAYVFTEDWTNAKTTLLDVINNSGKSLMPFDKYKNAFNGIIANEFNEESLFEMNVDADNKGNYGPWGSIPNASTLNGIIWSPYILSEAGTETGSRPLGYGGNLGVHDKNITRFGYPLGYYTLVANPAFDNTKPASFSNPAQIMDPVYRAQAEAVRTNKTADPRLYVNLVQPWIDVLNTDWNGGAKQNVPVSKPDYLAGEPNTYGWGFRKYAAIDYHINAVNYDKWNWYFLRLADVYLLYAEASIGSGDAATGLEYINKVHRRAYNLPVNVASARDYTSLTAATPAINDAVLGNSPLRYERWAEFFHEGQWWFDVCRWRLGPQEAAFYGKARNLTTPLTFNENKSYAWPIPQDEFNANAKIAGQQNPGY</sequence>
<keyword evidence="3" id="KW-0732">Signal</keyword>
<dbReference type="AlphaFoldDB" id="A0A4R6SR68"/>
<dbReference type="Proteomes" id="UP000295620">
    <property type="component" value="Unassembled WGS sequence"/>
</dbReference>
<evidence type="ECO:0000256" key="1">
    <source>
        <dbReference type="ARBA" id="ARBA00004442"/>
    </source>
</evidence>
<evidence type="ECO:0000256" key="2">
    <source>
        <dbReference type="ARBA" id="ARBA00006275"/>
    </source>
</evidence>
<dbReference type="InterPro" id="IPR033985">
    <property type="entry name" value="SusD-like_N"/>
</dbReference>
<keyword evidence="4" id="KW-0472">Membrane</keyword>
<dbReference type="EMBL" id="SNYC01000008">
    <property type="protein sequence ID" value="TDQ06592.1"/>
    <property type="molecule type" value="Genomic_DNA"/>
</dbReference>
<dbReference type="InterPro" id="IPR012944">
    <property type="entry name" value="SusD_RagB_dom"/>
</dbReference>
<dbReference type="Gene3D" id="1.25.40.390">
    <property type="match status" value="1"/>
</dbReference>
<dbReference type="Pfam" id="PF14322">
    <property type="entry name" value="SusD-like_3"/>
    <property type="match status" value="1"/>
</dbReference>
<proteinExistence type="inferred from homology"/>
<evidence type="ECO:0000259" key="6">
    <source>
        <dbReference type="Pfam" id="PF07980"/>
    </source>
</evidence>
<evidence type="ECO:0000256" key="3">
    <source>
        <dbReference type="ARBA" id="ARBA00022729"/>
    </source>
</evidence>
<dbReference type="PROSITE" id="PS51257">
    <property type="entry name" value="PROKAR_LIPOPROTEIN"/>
    <property type="match status" value="1"/>
</dbReference>
<dbReference type="SUPFAM" id="SSF48452">
    <property type="entry name" value="TPR-like"/>
    <property type="match status" value="1"/>
</dbReference>
<comment type="similarity">
    <text evidence="2">Belongs to the SusD family.</text>
</comment>
<dbReference type="Pfam" id="PF07980">
    <property type="entry name" value="SusD_RagB"/>
    <property type="match status" value="1"/>
</dbReference>
<comment type="subcellular location">
    <subcellularLocation>
        <location evidence="1">Cell outer membrane</location>
    </subcellularLocation>
</comment>
<evidence type="ECO:0000313" key="8">
    <source>
        <dbReference type="EMBL" id="TDQ06592.1"/>
    </source>
</evidence>
<comment type="caution">
    <text evidence="8">The sequence shown here is derived from an EMBL/GenBank/DDBJ whole genome shotgun (WGS) entry which is preliminary data.</text>
</comment>
<reference evidence="8 9" key="1">
    <citation type="submission" date="2019-03" db="EMBL/GenBank/DDBJ databases">
        <title>Genomic Encyclopedia of Archaeal and Bacterial Type Strains, Phase II (KMG-II): from individual species to whole genera.</title>
        <authorList>
            <person name="Goeker M."/>
        </authorList>
    </citation>
    <scope>NUCLEOTIDE SEQUENCE [LARGE SCALE GENOMIC DNA]</scope>
    <source>
        <strain evidence="8 9">DSM 19035</strain>
    </source>
</reference>
<feature type="domain" description="RagB/SusD" evidence="6">
    <location>
        <begin position="388"/>
        <end position="606"/>
    </location>
</feature>
<protein>
    <submittedName>
        <fullName evidence="8">Putative outer membrane starch-binding protein</fullName>
    </submittedName>
</protein>
<accession>A0A4R6SR68</accession>
<evidence type="ECO:0000313" key="9">
    <source>
        <dbReference type="Proteomes" id="UP000295620"/>
    </source>
</evidence>
<dbReference type="RefSeq" id="WP_133578046.1">
    <property type="nucleotide sequence ID" value="NZ_SNYC01000008.1"/>
</dbReference>
<organism evidence="8 9">
    <name type="scientific">Pedobacter metabolipauper</name>
    <dbReference type="NCBI Taxonomy" id="425513"/>
    <lineage>
        <taxon>Bacteria</taxon>
        <taxon>Pseudomonadati</taxon>
        <taxon>Bacteroidota</taxon>
        <taxon>Sphingobacteriia</taxon>
        <taxon>Sphingobacteriales</taxon>
        <taxon>Sphingobacteriaceae</taxon>
        <taxon>Pedobacter</taxon>
    </lineage>
</organism>
<dbReference type="OrthoDB" id="973538at2"/>